<evidence type="ECO:0000313" key="3">
    <source>
        <dbReference type="Proteomes" id="UP000254332"/>
    </source>
</evidence>
<dbReference type="NCBIfam" id="NF040582">
    <property type="entry name" value="STY4528_fam"/>
    <property type="match status" value="1"/>
</dbReference>
<feature type="compositionally biased region" description="Low complexity" evidence="1">
    <location>
        <begin position="181"/>
        <end position="191"/>
    </location>
</feature>
<proteinExistence type="predicted"/>
<dbReference type="InterPro" id="IPR047749">
    <property type="entry name" value="STY4528-like"/>
</dbReference>
<protein>
    <submittedName>
        <fullName evidence="2">Uncharacterized protein</fullName>
    </submittedName>
</protein>
<reference evidence="2 3" key="1">
    <citation type="submission" date="2018-06" db="EMBL/GenBank/DDBJ databases">
        <authorList>
            <consortium name="Pathogen Informatics"/>
            <person name="Doyle S."/>
        </authorList>
    </citation>
    <scope>NUCLEOTIDE SEQUENCE [LARGE SCALE GENOMIC DNA]</scope>
    <source>
        <strain evidence="2 3">NCTC10718</strain>
    </source>
</reference>
<name>A0A379QUI7_SALER</name>
<dbReference type="AlphaFoldDB" id="A0A379QUI7"/>
<feature type="compositionally biased region" description="Polar residues" evidence="1">
    <location>
        <begin position="166"/>
        <end position="177"/>
    </location>
</feature>
<evidence type="ECO:0000256" key="1">
    <source>
        <dbReference type="SAM" id="MobiDB-lite"/>
    </source>
</evidence>
<feature type="region of interest" description="Disordered" evidence="1">
    <location>
        <begin position="166"/>
        <end position="192"/>
    </location>
</feature>
<dbReference type="EMBL" id="UGWQ01000001">
    <property type="protein sequence ID" value="SUF67488.1"/>
    <property type="molecule type" value="Genomic_DNA"/>
</dbReference>
<sequence length="292" mass="32777">MTSNPQDRLLFLGNRQETVPRRLLLARDLSPRDKFAWQLLRLHAHDVSSGLFPTYAELQCWLADRPEREKASRSTVSHALTMLRLTRWLSLCQRLRDARTGQITGNLYALHDEPLTFADACQMDAEYAALLTACAHHRNLRIRATAIALLLAQPVDSGRICTESSFGTGPGTQSVPGVNSPGPAIRPGDAARAGRRSRAACVLTATDLKTNNKRRTLNLRWPVDNPFSASERRAAERAMGGLGAELCQQVLDDCLLRLAHSDIRRPLAYLLAMLERARRGEFNRLRRRRRLP</sequence>
<evidence type="ECO:0000313" key="2">
    <source>
        <dbReference type="EMBL" id="SUF67488.1"/>
    </source>
</evidence>
<accession>A0A379QUI7</accession>
<dbReference type="Proteomes" id="UP000254332">
    <property type="component" value="Unassembled WGS sequence"/>
</dbReference>
<gene>
    <name evidence="2" type="ORF">NCTC10718_00138</name>
</gene>
<organism evidence="2 3">
    <name type="scientific">Salmonella enterica</name>
    <name type="common">Salmonella choleraesuis</name>
    <dbReference type="NCBI Taxonomy" id="28901"/>
    <lineage>
        <taxon>Bacteria</taxon>
        <taxon>Pseudomonadati</taxon>
        <taxon>Pseudomonadota</taxon>
        <taxon>Gammaproteobacteria</taxon>
        <taxon>Enterobacterales</taxon>
        <taxon>Enterobacteriaceae</taxon>
        <taxon>Salmonella</taxon>
    </lineage>
</organism>